<reference evidence="1 2" key="1">
    <citation type="journal article" date="2012" name="ISME J.">
        <title>Nitrification expanded: discovery, physiology and genomics of a nitrite-oxidizing bacterium from the phylum Chloroflexi.</title>
        <authorList>
            <person name="Sorokin D.Y."/>
            <person name="Lucker S."/>
            <person name="Vejmelkova D."/>
            <person name="Kostrikina N.A."/>
            <person name="Kleerebezem R."/>
            <person name="Rijpstra W.I."/>
            <person name="Damste J.S."/>
            <person name="Le Paslier D."/>
            <person name="Muyzer G."/>
            <person name="Wagner M."/>
            <person name="van Loosdrecht M.C."/>
            <person name="Daims H."/>
        </authorList>
    </citation>
    <scope>NUCLEOTIDE SEQUENCE [LARGE SCALE GENOMIC DNA]</scope>
    <source>
        <strain evidence="2">none</strain>
    </source>
</reference>
<dbReference type="AlphaFoldDB" id="I4EIP2"/>
<name>I4EIP2_9BACT</name>
<keyword evidence="2" id="KW-1185">Reference proteome</keyword>
<gene>
    <name evidence="1" type="ORF">NITHO_3580010</name>
</gene>
<accession>I4EIP2</accession>
<organism evidence="1 2">
    <name type="scientific">Nitrolancea hollandica Lb</name>
    <dbReference type="NCBI Taxonomy" id="1129897"/>
    <lineage>
        <taxon>Bacteria</taxon>
        <taxon>Pseudomonadati</taxon>
        <taxon>Thermomicrobiota</taxon>
        <taxon>Thermomicrobia</taxon>
        <taxon>Sphaerobacterales</taxon>
        <taxon>Sphaerobacterineae</taxon>
        <taxon>Sphaerobacteraceae</taxon>
        <taxon>Nitrolancea</taxon>
    </lineage>
</organism>
<dbReference type="EMBL" id="CAGS01000288">
    <property type="protein sequence ID" value="CCF84554.1"/>
    <property type="molecule type" value="Genomic_DNA"/>
</dbReference>
<evidence type="ECO:0000313" key="1">
    <source>
        <dbReference type="EMBL" id="CCF84554.1"/>
    </source>
</evidence>
<evidence type="ECO:0000313" key="2">
    <source>
        <dbReference type="Proteomes" id="UP000004221"/>
    </source>
</evidence>
<protein>
    <submittedName>
        <fullName evidence="1">Uncharacterized protein</fullName>
    </submittedName>
</protein>
<proteinExistence type="predicted"/>
<comment type="caution">
    <text evidence="1">The sequence shown here is derived from an EMBL/GenBank/DDBJ whole genome shotgun (WGS) entry which is preliminary data.</text>
</comment>
<dbReference type="Proteomes" id="UP000004221">
    <property type="component" value="Unassembled WGS sequence"/>
</dbReference>
<sequence>MDKSFDISRMVLTKKDQVIDFNLESAYLTVFRAEGVTWHVEVFTYDTTLEPGDYRLEMTSVAGRDFRGRARLKKLVPVGDRGGAGFFEGLGRLIGFDIAELDE</sequence>